<evidence type="ECO:0000313" key="3">
    <source>
        <dbReference type="Proteomes" id="UP000622317"/>
    </source>
</evidence>
<gene>
    <name evidence="2" type="ORF">IEN85_17670</name>
</gene>
<feature type="compositionally biased region" description="Basic and acidic residues" evidence="1">
    <location>
        <begin position="8"/>
        <end position="24"/>
    </location>
</feature>
<protein>
    <submittedName>
        <fullName evidence="2">Uncharacterized protein</fullName>
    </submittedName>
</protein>
<organism evidence="2 3">
    <name type="scientific">Pelagicoccus enzymogenes</name>
    <dbReference type="NCBI Taxonomy" id="2773457"/>
    <lineage>
        <taxon>Bacteria</taxon>
        <taxon>Pseudomonadati</taxon>
        <taxon>Verrucomicrobiota</taxon>
        <taxon>Opitutia</taxon>
        <taxon>Puniceicoccales</taxon>
        <taxon>Pelagicoccaceae</taxon>
        <taxon>Pelagicoccus</taxon>
    </lineage>
</organism>
<evidence type="ECO:0000313" key="2">
    <source>
        <dbReference type="EMBL" id="MBD5781334.1"/>
    </source>
</evidence>
<evidence type="ECO:0000256" key="1">
    <source>
        <dbReference type="SAM" id="MobiDB-lite"/>
    </source>
</evidence>
<accession>A0A927IIZ0</accession>
<dbReference type="EMBL" id="JACYFG010000040">
    <property type="protein sequence ID" value="MBD5781334.1"/>
    <property type="molecule type" value="Genomic_DNA"/>
</dbReference>
<reference evidence="2" key="1">
    <citation type="submission" date="2020-09" db="EMBL/GenBank/DDBJ databases">
        <title>Pelagicoccus enzymogenes sp. nov. with an EPS production, isolated from marine sediment.</title>
        <authorList>
            <person name="Feng X."/>
        </authorList>
    </citation>
    <scope>NUCLEOTIDE SEQUENCE</scope>
    <source>
        <strain evidence="2">NFK12</strain>
    </source>
</reference>
<name>A0A927IIZ0_9BACT</name>
<sequence>MNYQTYSTRREFETKQPEEEKQAERPQLTESQKRRAELIKRALNRTARERRMALHR</sequence>
<dbReference type="RefSeq" id="WP_191618432.1">
    <property type="nucleotide sequence ID" value="NZ_JACYFG010000040.1"/>
</dbReference>
<proteinExistence type="predicted"/>
<dbReference type="Proteomes" id="UP000622317">
    <property type="component" value="Unassembled WGS sequence"/>
</dbReference>
<feature type="region of interest" description="Disordered" evidence="1">
    <location>
        <begin position="1"/>
        <end position="34"/>
    </location>
</feature>
<dbReference type="AlphaFoldDB" id="A0A927IIZ0"/>
<keyword evidence="3" id="KW-1185">Reference proteome</keyword>
<comment type="caution">
    <text evidence="2">The sequence shown here is derived from an EMBL/GenBank/DDBJ whole genome shotgun (WGS) entry which is preliminary data.</text>
</comment>